<gene>
    <name evidence="2" type="ORF">A1QC_07440</name>
</gene>
<dbReference type="PANTHER" id="PTHR38765">
    <property type="entry name" value="DUF484 DOMAIN-CONTAINING PROTEIN"/>
    <property type="match status" value="1"/>
</dbReference>
<accession>A0A1E5E374</accession>
<sequence length="257" mass="29519">METTDLTAEIVADYLKDHPDFFADRRALLDHLSISHQQQGAVSLVEIQMRRQRQKIEELEEDITQLMSLAAKNDRTFHQLMNLQQRLLRCDSLVQIEAALEGYAHSIGLKAHLFLLVQDKSRNKHGSLEKNDEREMNQRKWALQHDTYQRFMTNHLNGKEAYLGRLNRQDRHALFGGDRFASDELSELGSYVILPLVRQSPLGLLAFSSQEGGHFQPEMDTLFLRHLTALVTFLVKDMPIDDEMMSEIKTLSCANGG</sequence>
<dbReference type="InterPro" id="IPR007435">
    <property type="entry name" value="DUF484"/>
</dbReference>
<evidence type="ECO:0000313" key="2">
    <source>
        <dbReference type="EMBL" id="OEF26098.1"/>
    </source>
</evidence>
<dbReference type="RefSeq" id="WP_017024287.1">
    <property type="nucleotide sequence ID" value="NZ_AJYK02000052.1"/>
</dbReference>
<dbReference type="AlphaFoldDB" id="A0A1E5E374"/>
<feature type="coiled-coil region" evidence="1">
    <location>
        <begin position="42"/>
        <end position="76"/>
    </location>
</feature>
<reference evidence="2 3" key="1">
    <citation type="journal article" date="2012" name="Science">
        <title>Ecological populations of bacteria act as socially cohesive units of antibiotic production and resistance.</title>
        <authorList>
            <person name="Cordero O.X."/>
            <person name="Wildschutte H."/>
            <person name="Kirkup B."/>
            <person name="Proehl S."/>
            <person name="Ngo L."/>
            <person name="Hussain F."/>
            <person name="Le Roux F."/>
            <person name="Mincer T."/>
            <person name="Polz M.F."/>
        </authorList>
    </citation>
    <scope>NUCLEOTIDE SEQUENCE [LARGE SCALE GENOMIC DNA]</scope>
    <source>
        <strain evidence="2 3">1S-45</strain>
    </source>
</reference>
<keyword evidence="3" id="KW-1185">Reference proteome</keyword>
<dbReference type="eggNOG" id="COG3159">
    <property type="taxonomic scope" value="Bacteria"/>
</dbReference>
<dbReference type="InterPro" id="IPR029016">
    <property type="entry name" value="GAF-like_dom_sf"/>
</dbReference>
<dbReference type="Pfam" id="PF04340">
    <property type="entry name" value="DUF484"/>
    <property type="match status" value="1"/>
</dbReference>
<name>A0A1E5E374_9VIBR</name>
<dbReference type="STRING" id="1188252.A1QC_07440"/>
<organism evidence="2 3">
    <name type="scientific">Vibrio rumoiensis 1S-45</name>
    <dbReference type="NCBI Taxonomy" id="1188252"/>
    <lineage>
        <taxon>Bacteria</taxon>
        <taxon>Pseudomonadati</taxon>
        <taxon>Pseudomonadota</taxon>
        <taxon>Gammaproteobacteria</taxon>
        <taxon>Vibrionales</taxon>
        <taxon>Vibrionaceae</taxon>
        <taxon>Vibrio</taxon>
    </lineage>
</organism>
<evidence type="ECO:0000256" key="1">
    <source>
        <dbReference type="SAM" id="Coils"/>
    </source>
</evidence>
<dbReference type="Proteomes" id="UP000094070">
    <property type="component" value="Unassembled WGS sequence"/>
</dbReference>
<comment type="caution">
    <text evidence="2">The sequence shown here is derived from an EMBL/GenBank/DDBJ whole genome shotgun (WGS) entry which is preliminary data.</text>
</comment>
<dbReference type="EMBL" id="AJYK02000052">
    <property type="protein sequence ID" value="OEF26098.1"/>
    <property type="molecule type" value="Genomic_DNA"/>
</dbReference>
<protein>
    <submittedName>
        <fullName evidence="2">3',5'-cyclic-nucleotide phosphodiesterase</fullName>
    </submittedName>
</protein>
<dbReference type="Gene3D" id="3.30.450.40">
    <property type="match status" value="1"/>
</dbReference>
<proteinExistence type="predicted"/>
<keyword evidence="1" id="KW-0175">Coiled coil</keyword>
<evidence type="ECO:0000313" key="3">
    <source>
        <dbReference type="Proteomes" id="UP000094070"/>
    </source>
</evidence>
<dbReference type="PANTHER" id="PTHR38765:SF1">
    <property type="entry name" value="DUF484 DOMAIN-CONTAINING PROTEIN"/>
    <property type="match status" value="1"/>
</dbReference>